<organism evidence="1 2">
    <name type="scientific">Shewanella violacea (strain JCM 10179 / CIP 106290 / LMG 19151 / DSS12)</name>
    <dbReference type="NCBI Taxonomy" id="637905"/>
    <lineage>
        <taxon>Bacteria</taxon>
        <taxon>Pseudomonadati</taxon>
        <taxon>Pseudomonadota</taxon>
        <taxon>Gammaproteobacteria</taxon>
        <taxon>Alteromonadales</taxon>
        <taxon>Shewanellaceae</taxon>
        <taxon>Shewanella</taxon>
    </lineage>
</organism>
<gene>
    <name evidence="1" type="ordered locus">SVI_0186</name>
</gene>
<dbReference type="STRING" id="637905.SVI_0186"/>
<evidence type="ECO:0000313" key="1">
    <source>
        <dbReference type="EMBL" id="BAJ00157.1"/>
    </source>
</evidence>
<keyword evidence="2" id="KW-1185">Reference proteome</keyword>
<dbReference type="KEGG" id="svo:SVI_0186"/>
<dbReference type="Proteomes" id="UP000002350">
    <property type="component" value="Chromosome"/>
</dbReference>
<evidence type="ECO:0000313" key="2">
    <source>
        <dbReference type="Proteomes" id="UP000002350"/>
    </source>
</evidence>
<dbReference type="HOGENOM" id="CLU_3316899_0_0_6"/>
<accession>D4ZEC7</accession>
<reference evidence="2" key="1">
    <citation type="journal article" date="2010" name="Mol. Biosyst.">
        <title>Complete genome sequence and comparative analysis of Shewanella violacea, a psychrophilic and piezophilic bacterium from deep sea floor sediments.</title>
        <authorList>
            <person name="Aono E."/>
            <person name="Baba T."/>
            <person name="Ara T."/>
            <person name="Nishi T."/>
            <person name="Nakamichi T."/>
            <person name="Inamoto E."/>
            <person name="Toyonaga H."/>
            <person name="Hasegawa M."/>
            <person name="Takai Y."/>
            <person name="Okumura Y."/>
            <person name="Baba M."/>
            <person name="Tomita M."/>
            <person name="Kato C."/>
            <person name="Oshima T."/>
            <person name="Nakasone K."/>
            <person name="Mori H."/>
        </authorList>
    </citation>
    <scope>NUCLEOTIDE SEQUENCE [LARGE SCALE GENOMIC DNA]</scope>
    <source>
        <strain evidence="2">JCM 10179 / CIP 106290 / LMG 19151 / DSS12</strain>
    </source>
</reference>
<name>D4ZEC7_SHEVD</name>
<dbReference type="AlphaFoldDB" id="D4ZEC7"/>
<protein>
    <submittedName>
        <fullName evidence="1">Uncharacterized protein</fullName>
    </submittedName>
</protein>
<proteinExistence type="predicted"/>
<sequence>MINIASEQIADAALVAHRYVFLRRERLVIIFSLVFSDDI</sequence>
<dbReference type="EMBL" id="AP011177">
    <property type="protein sequence ID" value="BAJ00157.1"/>
    <property type="molecule type" value="Genomic_DNA"/>
</dbReference>